<organism evidence="2 3">
    <name type="scientific">Prorocentrum cordatum</name>
    <dbReference type="NCBI Taxonomy" id="2364126"/>
    <lineage>
        <taxon>Eukaryota</taxon>
        <taxon>Sar</taxon>
        <taxon>Alveolata</taxon>
        <taxon>Dinophyceae</taxon>
        <taxon>Prorocentrales</taxon>
        <taxon>Prorocentraceae</taxon>
        <taxon>Prorocentrum</taxon>
    </lineage>
</organism>
<evidence type="ECO:0000313" key="3">
    <source>
        <dbReference type="Proteomes" id="UP001189429"/>
    </source>
</evidence>
<gene>
    <name evidence="2" type="ORF">PCOR1329_LOCUS24307</name>
</gene>
<feature type="compositionally biased region" description="Low complexity" evidence="1">
    <location>
        <begin position="37"/>
        <end position="56"/>
    </location>
</feature>
<feature type="compositionally biased region" description="Low complexity" evidence="1">
    <location>
        <begin position="101"/>
        <end position="112"/>
    </location>
</feature>
<name>A0ABN9RWE6_9DINO</name>
<protein>
    <submittedName>
        <fullName evidence="2">Uncharacterized protein</fullName>
    </submittedName>
</protein>
<dbReference type="EMBL" id="CAUYUJ010008347">
    <property type="protein sequence ID" value="CAK0823669.1"/>
    <property type="molecule type" value="Genomic_DNA"/>
</dbReference>
<feature type="region of interest" description="Disordered" evidence="1">
    <location>
        <begin position="1"/>
        <end position="157"/>
    </location>
</feature>
<evidence type="ECO:0000256" key="1">
    <source>
        <dbReference type="SAM" id="MobiDB-lite"/>
    </source>
</evidence>
<reference evidence="2" key="1">
    <citation type="submission" date="2023-10" db="EMBL/GenBank/DDBJ databases">
        <authorList>
            <person name="Chen Y."/>
            <person name="Shah S."/>
            <person name="Dougan E. K."/>
            <person name="Thang M."/>
            <person name="Chan C."/>
        </authorList>
    </citation>
    <scope>NUCLEOTIDE SEQUENCE [LARGE SCALE GENOMIC DNA]</scope>
</reference>
<feature type="compositionally biased region" description="Basic and acidic residues" evidence="1">
    <location>
        <begin position="140"/>
        <end position="151"/>
    </location>
</feature>
<comment type="caution">
    <text evidence="2">The sequence shown here is derived from an EMBL/GenBank/DDBJ whole genome shotgun (WGS) entry which is preliminary data.</text>
</comment>
<sequence>MARPPRRAAYAEKKTLTWSPRGMHWDPPAAAPKSTEAAPPGAPALWLAGGAPAPGGQRADPSPSTGRPGRSRAASASAGRAAALRLRLPPPPTPRPRRGAARGAARAGLAPRTPRRGLQEAPAGGPARKSGKGAASTGVEQERYHEELDRRRMGRGAQARLGRLRTWCDRGDRGHQGDAAAQRTKAREVTSFRWCVVEVAG</sequence>
<accession>A0ABN9RWE6</accession>
<evidence type="ECO:0000313" key="2">
    <source>
        <dbReference type="EMBL" id="CAK0823669.1"/>
    </source>
</evidence>
<keyword evidence="3" id="KW-1185">Reference proteome</keyword>
<proteinExistence type="predicted"/>
<feature type="compositionally biased region" description="Low complexity" evidence="1">
    <location>
        <begin position="64"/>
        <end position="87"/>
    </location>
</feature>
<dbReference type="Proteomes" id="UP001189429">
    <property type="component" value="Unassembled WGS sequence"/>
</dbReference>